<dbReference type="Proteomes" id="UP000577419">
    <property type="component" value="Unassembled WGS sequence"/>
</dbReference>
<dbReference type="GO" id="GO:0006432">
    <property type="term" value="P:phenylalanyl-tRNA aminoacylation"/>
    <property type="evidence" value="ECO:0007669"/>
    <property type="project" value="InterPro"/>
</dbReference>
<dbReference type="NCBIfam" id="TIGR00471">
    <property type="entry name" value="pheT_arch"/>
    <property type="match status" value="1"/>
</dbReference>
<dbReference type="InterPro" id="IPR045864">
    <property type="entry name" value="aa-tRNA-synth_II/BPL/LPL"/>
</dbReference>
<comment type="similarity">
    <text evidence="3">Belongs to the phenylalanyl-tRNA synthetase beta subunit family. Type 2 subfamily.</text>
</comment>
<dbReference type="CDD" id="cd00769">
    <property type="entry name" value="PheRS_beta_core"/>
    <property type="match status" value="1"/>
</dbReference>
<dbReference type="InterPro" id="IPR004531">
    <property type="entry name" value="Phe-tRNA-synth_IIc_bsu_arc_euk"/>
</dbReference>
<dbReference type="PANTHER" id="PTHR10947:SF0">
    <property type="entry name" value="PHENYLALANINE--TRNA LIGASE BETA SUBUNIT"/>
    <property type="match status" value="1"/>
</dbReference>
<evidence type="ECO:0000256" key="9">
    <source>
        <dbReference type="ARBA" id="ARBA00022840"/>
    </source>
</evidence>
<dbReference type="SMART" id="SM00873">
    <property type="entry name" value="B3_4"/>
    <property type="match status" value="1"/>
</dbReference>
<organism evidence="14 15">
    <name type="scientific">Candidatus Iainarchaeum sp</name>
    <dbReference type="NCBI Taxonomy" id="3101447"/>
    <lineage>
        <taxon>Archaea</taxon>
        <taxon>Candidatus Iainarchaeota</taxon>
        <taxon>Candidatus Iainarchaeia</taxon>
        <taxon>Candidatus Iainarchaeales</taxon>
        <taxon>Candidatus Iainarchaeaceae</taxon>
        <taxon>Candidatus Iainarchaeum</taxon>
    </lineage>
</organism>
<keyword evidence="11" id="KW-0648">Protein biosynthesis</keyword>
<evidence type="ECO:0000256" key="1">
    <source>
        <dbReference type="ARBA" id="ARBA00001946"/>
    </source>
</evidence>
<dbReference type="InterPro" id="IPR005147">
    <property type="entry name" value="tRNA_synthase_B5-dom"/>
</dbReference>
<keyword evidence="8" id="KW-0547">Nucleotide-binding</keyword>
<reference evidence="15" key="1">
    <citation type="journal article" date="2020" name="bioRxiv">
        <title>A rank-normalized archaeal taxonomy based on genome phylogeny resolves widespread incomplete and uneven classifications.</title>
        <authorList>
            <person name="Rinke C."/>
            <person name="Chuvochina M."/>
            <person name="Mussig A.J."/>
            <person name="Chaumeil P.-A."/>
            <person name="Waite D.W."/>
            <person name="Whitman W.B."/>
            <person name="Parks D.H."/>
            <person name="Hugenholtz P."/>
        </authorList>
    </citation>
    <scope>NUCLEOTIDE SEQUENCE [LARGE SCALE GENOMIC DNA]</scope>
</reference>
<evidence type="ECO:0000259" key="13">
    <source>
        <dbReference type="PROSITE" id="PS51483"/>
    </source>
</evidence>
<dbReference type="SUPFAM" id="SSF55681">
    <property type="entry name" value="Class II aaRS and biotin synthetases"/>
    <property type="match status" value="1"/>
</dbReference>
<evidence type="ECO:0000256" key="12">
    <source>
        <dbReference type="ARBA" id="ARBA00023146"/>
    </source>
</evidence>
<keyword evidence="12" id="KW-0030">Aminoacyl-tRNA synthetase</keyword>
<comment type="caution">
    <text evidence="14">The sequence shown here is derived from an EMBL/GenBank/DDBJ whole genome shotgun (WGS) entry which is preliminary data.</text>
</comment>
<keyword evidence="10" id="KW-0460">Magnesium</keyword>
<dbReference type="GO" id="GO:0004826">
    <property type="term" value="F:phenylalanine-tRNA ligase activity"/>
    <property type="evidence" value="ECO:0007669"/>
    <property type="project" value="UniProtKB-EC"/>
</dbReference>
<evidence type="ECO:0000256" key="7">
    <source>
        <dbReference type="ARBA" id="ARBA00022723"/>
    </source>
</evidence>
<keyword evidence="9" id="KW-0067">ATP-binding</keyword>
<evidence type="ECO:0000256" key="5">
    <source>
        <dbReference type="ARBA" id="ARBA00022490"/>
    </source>
</evidence>
<keyword evidence="7" id="KW-0479">Metal-binding</keyword>
<comment type="subcellular location">
    <subcellularLocation>
        <location evidence="2">Cytoplasm</location>
    </subcellularLocation>
</comment>
<dbReference type="AlphaFoldDB" id="A0A7J4IRK4"/>
<dbReference type="SMART" id="SM00874">
    <property type="entry name" value="B5"/>
    <property type="match status" value="1"/>
</dbReference>
<dbReference type="InterPro" id="IPR020825">
    <property type="entry name" value="Phe-tRNA_synthase-like_B3/B4"/>
</dbReference>
<dbReference type="Pfam" id="PF17759">
    <property type="entry name" value="tRNA_synthFbeta"/>
    <property type="match status" value="1"/>
</dbReference>
<sequence length="552" mass="62258">MPTLEVSKRDLEKLVGKTFSLEGLEEALMYVKGEIDGSDGDKLSIDVKETNRPELWSTEGIAREIRARIGREKGIRKYRVGKARTSCTIDKSVEKSRPFICCAVIRGVKVTENLLVQMIQLQEKVSTTFGRKRRETGIGLYDFDKMTPPIYYKGLGNNEIEFAPLEYRVKMRPSEILAEHPKGKEFGHLLQGTERFPIVIDSRNVVASMPPIINSEETGKVTEKTRNLFLEVTGWNWETVNTALKVMVMALADRGGKIEAVKINFPKTKSYPSKSIETPQFGTKKISFALEYANKVSGISFKPNEIVLLAGRSGMNAKVKGKKVEVEYPDYRQDILHPIDIVEDIIISYGYNRIEPEPIRMPVIGEERPETIWMDLIRDVCVGLGLQEVLTFTMSSKEKQEQKTGLVGERFVEIANPVSSNWEAFRKTIFPELLEFLSKNKHVSFPHKIFEVGKTLELNPQFETGVEEKIKLCIVLSDPRADFSSAKSVLEAVCRNMNWNYSLKEAEHPALVKGKTGEISVGGRKGIIGELSQKTLKGFGVEEKTCVIELEI</sequence>
<dbReference type="FunFam" id="3.50.40.10:FF:000003">
    <property type="entry name" value="Phenylalanine--tRNA ligase beta subunit"/>
    <property type="match status" value="1"/>
</dbReference>
<evidence type="ECO:0000256" key="3">
    <source>
        <dbReference type="ARBA" id="ARBA00007438"/>
    </source>
</evidence>
<evidence type="ECO:0000256" key="2">
    <source>
        <dbReference type="ARBA" id="ARBA00004496"/>
    </source>
</evidence>
<proteinExistence type="inferred from homology"/>
<dbReference type="PANTHER" id="PTHR10947">
    <property type="entry name" value="PHENYLALANYL-TRNA SYNTHETASE BETA CHAIN AND LEUCINE-RICH REPEAT-CONTAINING PROTEIN 47"/>
    <property type="match status" value="1"/>
</dbReference>
<dbReference type="InterPro" id="IPR009061">
    <property type="entry name" value="DNA-bd_dom_put_sf"/>
</dbReference>
<gene>
    <name evidence="14" type="ORF">HA237_02025</name>
</gene>
<dbReference type="EMBL" id="DUFG01000013">
    <property type="protein sequence ID" value="HIH08128.1"/>
    <property type="molecule type" value="Genomic_DNA"/>
</dbReference>
<dbReference type="GO" id="GO:0003723">
    <property type="term" value="F:RNA binding"/>
    <property type="evidence" value="ECO:0007669"/>
    <property type="project" value="InterPro"/>
</dbReference>
<keyword evidence="5" id="KW-0963">Cytoplasm</keyword>
<dbReference type="Pfam" id="PF03484">
    <property type="entry name" value="B5"/>
    <property type="match status" value="1"/>
</dbReference>
<dbReference type="InterPro" id="IPR041616">
    <property type="entry name" value="PheRS_beta_core"/>
</dbReference>
<evidence type="ECO:0000313" key="14">
    <source>
        <dbReference type="EMBL" id="HIH08128.1"/>
    </source>
</evidence>
<dbReference type="Gene3D" id="3.30.930.10">
    <property type="entry name" value="Bira Bifunctional Protein, Domain 2"/>
    <property type="match status" value="1"/>
</dbReference>
<accession>A0A7J4IRK4</accession>
<dbReference type="PROSITE" id="PS51483">
    <property type="entry name" value="B5"/>
    <property type="match status" value="1"/>
</dbReference>
<dbReference type="Gene3D" id="3.50.40.10">
    <property type="entry name" value="Phenylalanyl-trna Synthetase, Chain B, domain 3"/>
    <property type="match status" value="1"/>
</dbReference>
<dbReference type="SUPFAM" id="SSF46955">
    <property type="entry name" value="Putative DNA-binding domain"/>
    <property type="match status" value="2"/>
</dbReference>
<evidence type="ECO:0000256" key="10">
    <source>
        <dbReference type="ARBA" id="ARBA00022842"/>
    </source>
</evidence>
<dbReference type="GO" id="GO:0005524">
    <property type="term" value="F:ATP binding"/>
    <property type="evidence" value="ECO:0007669"/>
    <property type="project" value="UniProtKB-KW"/>
</dbReference>
<comment type="cofactor">
    <cofactor evidence="1">
        <name>Mg(2+)</name>
        <dbReference type="ChEBI" id="CHEBI:18420"/>
    </cofactor>
</comment>
<keyword evidence="6 14" id="KW-0436">Ligase</keyword>
<dbReference type="GO" id="GO:0009328">
    <property type="term" value="C:phenylalanine-tRNA ligase complex"/>
    <property type="evidence" value="ECO:0007669"/>
    <property type="project" value="TreeGrafter"/>
</dbReference>
<feature type="domain" description="B5" evidence="13">
    <location>
        <begin position="281"/>
        <end position="356"/>
    </location>
</feature>
<dbReference type="EC" id="6.1.1.20" evidence="4"/>
<protein>
    <recommendedName>
        <fullName evidence="4">phenylalanine--tRNA ligase</fullName>
        <ecNumber evidence="4">6.1.1.20</ecNumber>
    </recommendedName>
</protein>
<evidence type="ECO:0000256" key="11">
    <source>
        <dbReference type="ARBA" id="ARBA00022917"/>
    </source>
</evidence>
<dbReference type="InterPro" id="IPR005146">
    <property type="entry name" value="B3/B4_tRNA-bd"/>
</dbReference>
<dbReference type="Gene3D" id="3.30.56.10">
    <property type="match status" value="2"/>
</dbReference>
<dbReference type="GO" id="GO:0000287">
    <property type="term" value="F:magnesium ion binding"/>
    <property type="evidence" value="ECO:0007669"/>
    <property type="project" value="InterPro"/>
</dbReference>
<name>A0A7J4IRK4_9ARCH</name>
<evidence type="ECO:0000256" key="8">
    <source>
        <dbReference type="ARBA" id="ARBA00022741"/>
    </source>
</evidence>
<dbReference type="InterPro" id="IPR045060">
    <property type="entry name" value="Phe-tRNA-ligase_IIc_bsu"/>
</dbReference>
<evidence type="ECO:0000256" key="4">
    <source>
        <dbReference type="ARBA" id="ARBA00012814"/>
    </source>
</evidence>
<evidence type="ECO:0000256" key="6">
    <source>
        <dbReference type="ARBA" id="ARBA00022598"/>
    </source>
</evidence>
<evidence type="ECO:0000313" key="15">
    <source>
        <dbReference type="Proteomes" id="UP000577419"/>
    </source>
</evidence>